<evidence type="ECO:0000313" key="1">
    <source>
        <dbReference type="EMBL" id="KAK8491973.1"/>
    </source>
</evidence>
<proteinExistence type="predicted"/>
<organism evidence="1 2">
    <name type="scientific">Hibiscus sabdariffa</name>
    <name type="common">roselle</name>
    <dbReference type="NCBI Taxonomy" id="183260"/>
    <lineage>
        <taxon>Eukaryota</taxon>
        <taxon>Viridiplantae</taxon>
        <taxon>Streptophyta</taxon>
        <taxon>Embryophyta</taxon>
        <taxon>Tracheophyta</taxon>
        <taxon>Spermatophyta</taxon>
        <taxon>Magnoliopsida</taxon>
        <taxon>eudicotyledons</taxon>
        <taxon>Gunneridae</taxon>
        <taxon>Pentapetalae</taxon>
        <taxon>rosids</taxon>
        <taxon>malvids</taxon>
        <taxon>Malvales</taxon>
        <taxon>Malvaceae</taxon>
        <taxon>Malvoideae</taxon>
        <taxon>Hibiscus</taxon>
    </lineage>
</organism>
<dbReference type="EMBL" id="JBBPBN010000257">
    <property type="protein sequence ID" value="KAK8491973.1"/>
    <property type="molecule type" value="Genomic_DNA"/>
</dbReference>
<keyword evidence="2" id="KW-1185">Reference proteome</keyword>
<reference evidence="1 2" key="1">
    <citation type="journal article" date="2024" name="G3 (Bethesda)">
        <title>Genome assembly of Hibiscus sabdariffa L. provides insights into metabolisms of medicinal natural products.</title>
        <authorList>
            <person name="Kim T."/>
        </authorList>
    </citation>
    <scope>NUCLEOTIDE SEQUENCE [LARGE SCALE GENOMIC DNA]</scope>
    <source>
        <strain evidence="1">TK-2024</strain>
        <tissue evidence="1">Old leaves</tissue>
    </source>
</reference>
<evidence type="ECO:0000313" key="2">
    <source>
        <dbReference type="Proteomes" id="UP001396334"/>
    </source>
</evidence>
<sequence>MESRSQPVLLIISCVPVSKPPAVEDSFPKVIHSRVSRPFTRPGGTRATSYEGLTALVDYRRGISSRFVIIGVLAIMFEKGPTVSTERKEKRHPHPHPLEPLSDPDGRYFITSTAFEFPFNRLWNEIPRALARGGDFNLSRCIMKYIYRYGHFQFLLGLNTNQIIAFASWQFNCLSIPGLLTDPPTDPGFLVSVSTPSLYLPGEPPSSASHKERNQILHVSITAGNGTQKRQDIAAFFPFVVPRMCLLTPFLTRGNSSTSYPPPPGKVTGPLATELTPSPYVTDPGFELHSDPSFVLPPKDPSFVLPPFVARL</sequence>
<name>A0ABR2AFP9_9ROSI</name>
<protein>
    <submittedName>
        <fullName evidence="1">Uncharacterized protein</fullName>
    </submittedName>
</protein>
<gene>
    <name evidence="1" type="ORF">V6N11_014097</name>
</gene>
<accession>A0ABR2AFP9</accession>
<dbReference type="Proteomes" id="UP001396334">
    <property type="component" value="Unassembled WGS sequence"/>
</dbReference>
<comment type="caution">
    <text evidence="1">The sequence shown here is derived from an EMBL/GenBank/DDBJ whole genome shotgun (WGS) entry which is preliminary data.</text>
</comment>